<feature type="binding site" evidence="7">
    <location>
        <position position="279"/>
    </location>
    <ligand>
        <name>glyoxylate</name>
        <dbReference type="ChEBI" id="CHEBI:36655"/>
    </ligand>
</feature>
<dbReference type="AlphaFoldDB" id="A0A1E3WBD5"/>
<keyword evidence="10" id="KW-1185">Reference proteome</keyword>
<dbReference type="GO" id="GO:0005886">
    <property type="term" value="C:plasma membrane"/>
    <property type="evidence" value="ECO:0007669"/>
    <property type="project" value="TreeGrafter"/>
</dbReference>
<dbReference type="SUPFAM" id="SSF51395">
    <property type="entry name" value="FMN-linked oxidoreductases"/>
    <property type="match status" value="1"/>
</dbReference>
<dbReference type="PIRSF" id="PIRSF000138">
    <property type="entry name" value="Al-hdrx_acd_dh"/>
    <property type="match status" value="1"/>
</dbReference>
<dbReference type="Gene3D" id="3.20.20.70">
    <property type="entry name" value="Aldolase class I"/>
    <property type="match status" value="1"/>
</dbReference>
<dbReference type="GO" id="GO:0010181">
    <property type="term" value="F:FMN binding"/>
    <property type="evidence" value="ECO:0007669"/>
    <property type="project" value="InterPro"/>
</dbReference>
<sequence>MVRPPALAQHPGHLKRAAKRRLPIAIYDFLEGGSNDEVTLKRNLDDFAALRLRQRVFDHVASRNMHTVLFGQRAAIPVALAPIGMGGVFYPRAEIHAARAAASYGVPYCLSTLASCSIEDVAAAVDTPFLFQLYMMKDRAINAALLQRAEQAKCPGLVVNVDTAVQGRRNRDLDNGLVVPLKVRPRHVARIVRKPRWLYDWLRNKPTLGNLAPYSPDGTDLATVSAWAEPRFKGSVTRDDLEWVRHHWQRKLIVKGVLDPEDAKLAVSLGADCVIVSNHGGRQLDGASSTIDMLPRIREAVGDAVEVVLDSGVRSGSDILKALGRGANGCLVGRAYVYGLAAHGEQGVTAALSLLAQELDEAMTLTGTADVNALPENLVFAA</sequence>
<dbReference type="FunFam" id="3.20.20.70:FF:000029">
    <property type="entry name" value="L-lactate dehydrogenase"/>
    <property type="match status" value="1"/>
</dbReference>
<evidence type="ECO:0000256" key="7">
    <source>
        <dbReference type="PIRSR" id="PIRSR000138-2"/>
    </source>
</evidence>
<evidence type="ECO:0000256" key="5">
    <source>
        <dbReference type="ARBA" id="ARBA00024042"/>
    </source>
</evidence>
<feature type="binding site" evidence="7">
    <location>
        <position position="169"/>
    </location>
    <ligand>
        <name>glyoxylate</name>
        <dbReference type="ChEBI" id="CHEBI:36655"/>
    </ligand>
</feature>
<feature type="binding site" evidence="7">
    <location>
        <begin position="333"/>
        <end position="334"/>
    </location>
    <ligand>
        <name>FMN</name>
        <dbReference type="ChEBI" id="CHEBI:58210"/>
    </ligand>
</feature>
<dbReference type="InterPro" id="IPR012133">
    <property type="entry name" value="Alpha-hydoxy_acid_DH_FMN"/>
</dbReference>
<dbReference type="Proteomes" id="UP000095042">
    <property type="component" value="Unassembled WGS sequence"/>
</dbReference>
<comment type="caution">
    <text evidence="9">The sequence shown here is derived from an EMBL/GenBank/DDBJ whole genome shotgun (WGS) entry which is preliminary data.</text>
</comment>
<dbReference type="NCBIfam" id="NF008398">
    <property type="entry name" value="PRK11197.1"/>
    <property type="match status" value="1"/>
</dbReference>
<protein>
    <recommendedName>
        <fullName evidence="8">FMN hydroxy acid dehydrogenase domain-containing protein</fullName>
    </recommendedName>
</protein>
<comment type="similarity">
    <text evidence="5">Belongs to the FMN-dependent alpha-hydroxy acid dehydrogenase family.</text>
</comment>
<feature type="binding site" evidence="7">
    <location>
        <position position="277"/>
    </location>
    <ligand>
        <name>FMN</name>
        <dbReference type="ChEBI" id="CHEBI:58210"/>
    </ligand>
</feature>
<dbReference type="EMBL" id="LPWD01000218">
    <property type="protein sequence ID" value="ODS02832.1"/>
    <property type="molecule type" value="Genomic_DNA"/>
</dbReference>
<dbReference type="OrthoDB" id="9770452at2"/>
<gene>
    <name evidence="9" type="ORF">AUC71_13160</name>
</gene>
<keyword evidence="2 7" id="KW-0285">Flavoprotein</keyword>
<feature type="domain" description="FMN hydroxy acid dehydrogenase" evidence="8">
    <location>
        <begin position="3"/>
        <end position="382"/>
    </location>
</feature>
<feature type="binding site" evidence="7">
    <location>
        <position position="111"/>
    </location>
    <ligand>
        <name>FMN</name>
        <dbReference type="ChEBI" id="CHEBI:58210"/>
    </ligand>
</feature>
<dbReference type="PANTHER" id="PTHR10578:SF107">
    <property type="entry name" value="2-HYDROXYACID OXIDASE 1"/>
    <property type="match status" value="1"/>
</dbReference>
<dbReference type="InterPro" id="IPR037396">
    <property type="entry name" value="FMN_HAD"/>
</dbReference>
<reference evidence="9 10" key="1">
    <citation type="journal article" date="2016" name="Environ. Microbiol.">
        <title>New Methyloceanibacter diversity from North Sea sediments includes methanotroph containing solely the soluble methane monooxygenase.</title>
        <authorList>
            <person name="Vekeman B."/>
            <person name="Kerckhof F.M."/>
            <person name="Cremers G."/>
            <person name="de Vos P."/>
            <person name="Vandamme P."/>
            <person name="Boon N."/>
            <person name="Op den Camp H.J."/>
            <person name="Heylen K."/>
        </authorList>
    </citation>
    <scope>NUCLEOTIDE SEQUENCE [LARGE SCALE GENOMIC DNA]</scope>
    <source>
        <strain evidence="9 10">R-67177</strain>
    </source>
</reference>
<evidence type="ECO:0000256" key="4">
    <source>
        <dbReference type="ARBA" id="ARBA00023002"/>
    </source>
</evidence>
<dbReference type="InterPro" id="IPR000262">
    <property type="entry name" value="FMN-dep_DH"/>
</dbReference>
<name>A0A1E3WBD5_9HYPH</name>
<feature type="binding site" evidence="7">
    <location>
        <position position="255"/>
    </location>
    <ligand>
        <name>FMN</name>
        <dbReference type="ChEBI" id="CHEBI:58210"/>
    </ligand>
</feature>
<dbReference type="GO" id="GO:0009060">
    <property type="term" value="P:aerobic respiration"/>
    <property type="evidence" value="ECO:0007669"/>
    <property type="project" value="TreeGrafter"/>
</dbReference>
<dbReference type="InterPro" id="IPR013785">
    <property type="entry name" value="Aldolase_TIM"/>
</dbReference>
<organism evidence="9 10">
    <name type="scientific">Methyloceanibacter marginalis</name>
    <dbReference type="NCBI Taxonomy" id="1774971"/>
    <lineage>
        <taxon>Bacteria</taxon>
        <taxon>Pseudomonadati</taxon>
        <taxon>Pseudomonadota</taxon>
        <taxon>Alphaproteobacteria</taxon>
        <taxon>Hyphomicrobiales</taxon>
        <taxon>Hyphomicrobiaceae</taxon>
        <taxon>Methyloceanibacter</taxon>
    </lineage>
</organism>
<feature type="binding site" evidence="7">
    <location>
        <position position="282"/>
    </location>
    <ligand>
        <name>glyoxylate</name>
        <dbReference type="ChEBI" id="CHEBI:36655"/>
    </ligand>
</feature>
<dbReference type="PANTHER" id="PTHR10578">
    <property type="entry name" value="S -2-HYDROXY-ACID OXIDASE-RELATED"/>
    <property type="match status" value="1"/>
</dbReference>
<dbReference type="Pfam" id="PF01070">
    <property type="entry name" value="FMN_dh"/>
    <property type="match status" value="1"/>
</dbReference>
<accession>A0A1E3WBD5</accession>
<comment type="cofactor">
    <cofactor evidence="1">
        <name>FMN</name>
        <dbReference type="ChEBI" id="CHEBI:58210"/>
    </cofactor>
</comment>
<keyword evidence="3 7" id="KW-0288">FMN</keyword>
<feature type="binding site" evidence="7">
    <location>
        <position position="134"/>
    </location>
    <ligand>
        <name>glyoxylate</name>
        <dbReference type="ChEBI" id="CHEBI:36655"/>
    </ligand>
</feature>
<dbReference type="GO" id="GO:0004459">
    <property type="term" value="F:L-lactate dehydrogenase (NAD+) activity"/>
    <property type="evidence" value="ECO:0007669"/>
    <property type="project" value="TreeGrafter"/>
</dbReference>
<feature type="binding site" evidence="7">
    <location>
        <begin position="310"/>
        <end position="314"/>
    </location>
    <ligand>
        <name>FMN</name>
        <dbReference type="ChEBI" id="CHEBI:58210"/>
    </ligand>
</feature>
<proteinExistence type="inferred from homology"/>
<evidence type="ECO:0000256" key="2">
    <source>
        <dbReference type="ARBA" id="ARBA00022630"/>
    </source>
</evidence>
<evidence type="ECO:0000256" key="6">
    <source>
        <dbReference type="PIRSR" id="PIRSR000138-1"/>
    </source>
</evidence>
<keyword evidence="4" id="KW-0560">Oxidoreductase</keyword>
<feature type="binding site" evidence="7">
    <location>
        <begin position="82"/>
        <end position="84"/>
    </location>
    <ligand>
        <name>FMN</name>
        <dbReference type="ChEBI" id="CHEBI:58210"/>
    </ligand>
</feature>
<feature type="binding site" evidence="7">
    <location>
        <position position="132"/>
    </location>
    <ligand>
        <name>glyoxylate</name>
        <dbReference type="ChEBI" id="CHEBI:36655"/>
    </ligand>
</feature>
<dbReference type="PROSITE" id="PS51349">
    <property type="entry name" value="FMN_HYDROXY_ACID_DH_2"/>
    <property type="match status" value="1"/>
</dbReference>
<evidence type="ECO:0000256" key="3">
    <source>
        <dbReference type="ARBA" id="ARBA00022643"/>
    </source>
</evidence>
<evidence type="ECO:0000313" key="10">
    <source>
        <dbReference type="Proteomes" id="UP000095042"/>
    </source>
</evidence>
<evidence type="ECO:0000256" key="1">
    <source>
        <dbReference type="ARBA" id="ARBA00001917"/>
    </source>
</evidence>
<evidence type="ECO:0000313" key="9">
    <source>
        <dbReference type="EMBL" id="ODS02832.1"/>
    </source>
</evidence>
<feature type="active site" description="Proton acceptor" evidence="6">
    <location>
        <position position="279"/>
    </location>
</feature>
<dbReference type="InterPro" id="IPR008259">
    <property type="entry name" value="FMN_hydac_DH_AS"/>
</dbReference>
<dbReference type="CDD" id="cd02809">
    <property type="entry name" value="alpha_hydroxyacid_oxid_FMN"/>
    <property type="match status" value="1"/>
</dbReference>
<evidence type="ECO:0000259" key="8">
    <source>
        <dbReference type="PROSITE" id="PS51349"/>
    </source>
</evidence>
<dbReference type="PROSITE" id="PS00557">
    <property type="entry name" value="FMN_HYDROXY_ACID_DH_1"/>
    <property type="match status" value="1"/>
</dbReference>